<dbReference type="InterPro" id="IPR020846">
    <property type="entry name" value="MFS_dom"/>
</dbReference>
<dbReference type="AlphaFoldDB" id="A0A8R1TZ43"/>
<keyword evidence="3 5" id="KW-1133">Transmembrane helix</keyword>
<evidence type="ECO:0000313" key="7">
    <source>
        <dbReference type="EnsemblMetazoa" id="OVOC7714.1"/>
    </source>
</evidence>
<sequence>MLYDINRFHIFILITWQFSIFFASQMIYPIFSNFIPQWRCSTNQSFSNNCTIFLSCKESVQFDEIEFYSAALEYDWICGSSAYWASLYSQIQFFGVLLGTIITGTLSDIFGRRPLALISLSCGIIISFCSGLAPSWKILLASRFFVGISIGGTIVVVCTYVMEMLLPKQRMALRAFFNWGIARLMMTIICYLLPEWRLASFGNALAALPALLIVIFIFPESPMWLLSKNRIDEMRENEKKIARIAGIPYIEVEHKMMEKNKRLIDFIRQSNYAKRLFILWLMWFTASLCGYAIDLNSSRISGNLFINQALFSILIAASKIAMVVYDTVNKNFNRRKLHQYAQLAVCICFLTLTILVYFQYQGIAILVINLIGTVFIEYTWDACYLCAVESMPTSMRASSLGSCSFIARIGALLSPTIFFLSTIWPPSAYLTVVIVGMISFTSSCLFLVETKNVHLDRVDEESISDHDQQVPMVSRKH</sequence>
<dbReference type="EnsemblMetazoa" id="OVOC7714.1">
    <property type="protein sequence ID" value="OVOC7714.1"/>
    <property type="gene ID" value="WBGene00244523"/>
</dbReference>
<keyword evidence="8" id="KW-1185">Reference proteome</keyword>
<evidence type="ECO:0000313" key="8">
    <source>
        <dbReference type="Proteomes" id="UP000024404"/>
    </source>
</evidence>
<dbReference type="GO" id="GO:0022857">
    <property type="term" value="F:transmembrane transporter activity"/>
    <property type="evidence" value="ECO:0007669"/>
    <property type="project" value="InterPro"/>
</dbReference>
<organism evidence="7 8">
    <name type="scientific">Onchocerca volvulus</name>
    <dbReference type="NCBI Taxonomy" id="6282"/>
    <lineage>
        <taxon>Eukaryota</taxon>
        <taxon>Metazoa</taxon>
        <taxon>Ecdysozoa</taxon>
        <taxon>Nematoda</taxon>
        <taxon>Chromadorea</taxon>
        <taxon>Rhabditida</taxon>
        <taxon>Spirurina</taxon>
        <taxon>Spiruromorpha</taxon>
        <taxon>Filarioidea</taxon>
        <taxon>Onchocercidae</taxon>
        <taxon>Onchocerca</taxon>
    </lineage>
</organism>
<dbReference type="GO" id="GO:0016020">
    <property type="term" value="C:membrane"/>
    <property type="evidence" value="ECO:0007669"/>
    <property type="project" value="UniProtKB-SubCell"/>
</dbReference>
<dbReference type="SUPFAM" id="SSF103473">
    <property type="entry name" value="MFS general substrate transporter"/>
    <property type="match status" value="1"/>
</dbReference>
<feature type="transmembrane region" description="Helical" evidence="5">
    <location>
        <begin position="82"/>
        <end position="103"/>
    </location>
</feature>
<feature type="transmembrane region" description="Helical" evidence="5">
    <location>
        <begin position="206"/>
        <end position="226"/>
    </location>
</feature>
<dbReference type="InterPro" id="IPR005829">
    <property type="entry name" value="Sugar_transporter_CS"/>
</dbReference>
<dbReference type="Gene3D" id="1.20.1250.20">
    <property type="entry name" value="MFS general substrate transporter like domains"/>
    <property type="match status" value="1"/>
</dbReference>
<dbReference type="PANTHER" id="PTHR24064">
    <property type="entry name" value="SOLUTE CARRIER FAMILY 22 MEMBER"/>
    <property type="match status" value="1"/>
</dbReference>
<feature type="transmembrane region" description="Helical" evidence="5">
    <location>
        <begin position="364"/>
        <end position="387"/>
    </location>
</feature>
<reference evidence="8" key="1">
    <citation type="submission" date="2013-10" db="EMBL/GenBank/DDBJ databases">
        <title>Genome sequencing of Onchocerca volvulus.</title>
        <authorList>
            <person name="Cotton J."/>
            <person name="Tsai J."/>
            <person name="Stanley E."/>
            <person name="Tracey A."/>
            <person name="Holroyd N."/>
            <person name="Lustigman S."/>
            <person name="Berriman M."/>
        </authorList>
    </citation>
    <scope>NUCLEOTIDE SEQUENCE</scope>
</reference>
<feature type="transmembrane region" description="Helical" evidence="5">
    <location>
        <begin position="340"/>
        <end position="358"/>
    </location>
</feature>
<dbReference type="PROSITE" id="PS00216">
    <property type="entry name" value="SUGAR_TRANSPORT_1"/>
    <property type="match status" value="1"/>
</dbReference>
<evidence type="ECO:0000256" key="3">
    <source>
        <dbReference type="ARBA" id="ARBA00022989"/>
    </source>
</evidence>
<dbReference type="PROSITE" id="PS00217">
    <property type="entry name" value="SUGAR_TRANSPORT_2"/>
    <property type="match status" value="1"/>
</dbReference>
<evidence type="ECO:0000256" key="4">
    <source>
        <dbReference type="ARBA" id="ARBA00023136"/>
    </source>
</evidence>
<comment type="subcellular location">
    <subcellularLocation>
        <location evidence="1">Membrane</location>
        <topology evidence="1">Multi-pass membrane protein</topology>
    </subcellularLocation>
</comment>
<feature type="transmembrane region" description="Helical" evidence="5">
    <location>
        <begin position="115"/>
        <end position="134"/>
    </location>
</feature>
<reference evidence="7" key="2">
    <citation type="submission" date="2022-06" db="UniProtKB">
        <authorList>
            <consortium name="EnsemblMetazoa"/>
        </authorList>
    </citation>
    <scope>IDENTIFICATION</scope>
</reference>
<feature type="transmembrane region" description="Helical" evidence="5">
    <location>
        <begin position="173"/>
        <end position="194"/>
    </location>
</feature>
<feature type="domain" description="Major facilitator superfamily (MFS) profile" evidence="6">
    <location>
        <begin position="9"/>
        <end position="451"/>
    </location>
</feature>
<evidence type="ECO:0000256" key="2">
    <source>
        <dbReference type="ARBA" id="ARBA00022692"/>
    </source>
</evidence>
<dbReference type="InterPro" id="IPR036259">
    <property type="entry name" value="MFS_trans_sf"/>
</dbReference>
<feature type="transmembrane region" description="Helical" evidence="5">
    <location>
        <begin position="140"/>
        <end position="161"/>
    </location>
</feature>
<evidence type="ECO:0000259" key="6">
    <source>
        <dbReference type="PROSITE" id="PS50850"/>
    </source>
</evidence>
<dbReference type="PROSITE" id="PS50850">
    <property type="entry name" value="MFS"/>
    <property type="match status" value="1"/>
</dbReference>
<evidence type="ECO:0000256" key="5">
    <source>
        <dbReference type="SAM" id="Phobius"/>
    </source>
</evidence>
<feature type="transmembrane region" description="Helical" evidence="5">
    <location>
        <begin position="12"/>
        <end position="31"/>
    </location>
</feature>
<evidence type="ECO:0000256" key="1">
    <source>
        <dbReference type="ARBA" id="ARBA00004141"/>
    </source>
</evidence>
<dbReference type="Pfam" id="PF00083">
    <property type="entry name" value="Sugar_tr"/>
    <property type="match status" value="1"/>
</dbReference>
<feature type="transmembrane region" description="Helical" evidence="5">
    <location>
        <begin position="399"/>
        <end position="421"/>
    </location>
</feature>
<feature type="transmembrane region" description="Helical" evidence="5">
    <location>
        <begin position="305"/>
        <end position="328"/>
    </location>
</feature>
<feature type="transmembrane region" description="Helical" evidence="5">
    <location>
        <begin position="276"/>
        <end position="293"/>
    </location>
</feature>
<protein>
    <submittedName>
        <fullName evidence="7">MFS domain-containing protein</fullName>
    </submittedName>
</protein>
<feature type="transmembrane region" description="Helical" evidence="5">
    <location>
        <begin position="427"/>
        <end position="448"/>
    </location>
</feature>
<dbReference type="OMA" id="EYDWICG"/>
<dbReference type="Proteomes" id="UP000024404">
    <property type="component" value="Unassembled WGS sequence"/>
</dbReference>
<name>A0A8R1TZ43_ONCVO</name>
<dbReference type="InterPro" id="IPR005828">
    <property type="entry name" value="MFS_sugar_transport-like"/>
</dbReference>
<keyword evidence="4 5" id="KW-0472">Membrane</keyword>
<keyword evidence="2 5" id="KW-0812">Transmembrane</keyword>
<dbReference type="EMBL" id="CMVM020000230">
    <property type="status" value="NOT_ANNOTATED_CDS"/>
    <property type="molecule type" value="Genomic_DNA"/>
</dbReference>
<accession>A0A8R1TZ43</accession>
<proteinExistence type="predicted"/>